<feature type="signal peptide" evidence="8">
    <location>
        <begin position="1"/>
        <end position="28"/>
    </location>
</feature>
<dbReference type="InterPro" id="IPR001316">
    <property type="entry name" value="Pept_S1A_streptogrisin"/>
</dbReference>
<keyword evidence="2" id="KW-0645">Protease</keyword>
<dbReference type="PRINTS" id="PR00861">
    <property type="entry name" value="ALYTICPTASE"/>
</dbReference>
<comment type="caution">
    <text evidence="10">The sequence shown here is derived from an EMBL/GenBank/DDBJ whole genome shotgun (WGS) entry which is preliminary data.</text>
</comment>
<evidence type="ECO:0000259" key="9">
    <source>
        <dbReference type="SMART" id="SM00495"/>
    </source>
</evidence>
<dbReference type="SMART" id="SM00495">
    <property type="entry name" value="ChtBD3"/>
    <property type="match status" value="1"/>
</dbReference>
<dbReference type="InterPro" id="IPR003610">
    <property type="entry name" value="CBM5/12"/>
</dbReference>
<dbReference type="InterPro" id="IPR043504">
    <property type="entry name" value="Peptidase_S1_PA_chymotrypsin"/>
</dbReference>
<evidence type="ECO:0000256" key="8">
    <source>
        <dbReference type="SAM" id="SignalP"/>
    </source>
</evidence>
<gene>
    <name evidence="10" type="ORF">ACH4OY_20935</name>
</gene>
<dbReference type="EMBL" id="JBIRPU010000015">
    <property type="protein sequence ID" value="MFI0795122.1"/>
    <property type="molecule type" value="Genomic_DNA"/>
</dbReference>
<evidence type="ECO:0000313" key="10">
    <source>
        <dbReference type="EMBL" id="MFI0795122.1"/>
    </source>
</evidence>
<proteinExistence type="inferred from homology"/>
<keyword evidence="3 8" id="KW-0732">Signal</keyword>
<dbReference type="InterPro" id="IPR004236">
    <property type="entry name" value="Pept_S1_alpha_lytic"/>
</dbReference>
<feature type="domain" description="Chitin-binding type-3" evidence="9">
    <location>
        <begin position="399"/>
        <end position="445"/>
    </location>
</feature>
<dbReference type="PIRSF" id="PIRSF001134">
    <property type="entry name" value="Streptogrisin"/>
    <property type="match status" value="1"/>
</dbReference>
<keyword evidence="4" id="KW-0378">Hydrolase</keyword>
<reference evidence="10 11" key="1">
    <citation type="submission" date="2024-10" db="EMBL/GenBank/DDBJ databases">
        <title>The Natural Products Discovery Center: Release of the First 8490 Sequenced Strains for Exploring Actinobacteria Biosynthetic Diversity.</title>
        <authorList>
            <person name="Kalkreuter E."/>
            <person name="Kautsar S.A."/>
            <person name="Yang D."/>
            <person name="Bader C.D."/>
            <person name="Teijaro C.N."/>
            <person name="Fluegel L."/>
            <person name="Davis C.M."/>
            <person name="Simpson J.R."/>
            <person name="Lauterbach L."/>
            <person name="Steele A.D."/>
            <person name="Gui C."/>
            <person name="Meng S."/>
            <person name="Li G."/>
            <person name="Viehrig K."/>
            <person name="Ye F."/>
            <person name="Su P."/>
            <person name="Kiefer A.F."/>
            <person name="Nichols A."/>
            <person name="Cepeda A.J."/>
            <person name="Yan W."/>
            <person name="Fan B."/>
            <person name="Jiang Y."/>
            <person name="Adhikari A."/>
            <person name="Zheng C.-J."/>
            <person name="Schuster L."/>
            <person name="Cowan T.M."/>
            <person name="Smanski M.J."/>
            <person name="Chevrette M.G."/>
            <person name="De Carvalho L.P.S."/>
            <person name="Shen B."/>
        </authorList>
    </citation>
    <scope>NUCLEOTIDE SEQUENCE [LARGE SCALE GENOMIC DNA]</scope>
    <source>
        <strain evidence="10 11">NPDC021253</strain>
    </source>
</reference>
<dbReference type="Gene3D" id="2.40.10.10">
    <property type="entry name" value="Trypsin-like serine proteases"/>
    <property type="match status" value="2"/>
</dbReference>
<sequence length="445" mass="44468">MRRRSATMAAALLGAAATVLTLTLAAQADPGAGPALGGPAGVAAPDGITPEMFAALQRDLRLTPEQARARLDTDARAGRVQQVLRATLGSRYGGAWVAPDGAAVTVGVTTADDAATVRGLGAVPVRVRHGEQALAAVVDRLDRRAGDVPDGVAGWYADLPTNSVVVLARPGGGAAAEAFTAGAPAGTVRVQATTEDPRPYADVIGGNAYYIGSSRCSIGFSVQGGFVTAGHCGSTGARTSQPGGTFRGSTFPGRDYAWVQVDAGNTPRGLVNTYSGGTVAVAGSTEAAVGAAVCRSGSTTGWRCGTIQQKNASVTYPEGTVSGLTRSNACAEPGDSGGSWLAGSQAQGVTSGGSGNCTSGGTMYFQPVNPILAAYGLSLITSGPGPDPTPTATGTPPGGTTWQAGTGYAAGATVTYAGQSYRCLQGHTAQVGWEPPNVPALWQQV</sequence>
<evidence type="ECO:0000256" key="7">
    <source>
        <dbReference type="ARBA" id="ARBA00023157"/>
    </source>
</evidence>
<feature type="chain" id="PRO_5047149405" evidence="8">
    <location>
        <begin position="29"/>
        <end position="445"/>
    </location>
</feature>
<protein>
    <submittedName>
        <fullName evidence="10">Carbohydrate-binding protein</fullName>
    </submittedName>
</protein>
<dbReference type="Pfam" id="PF02839">
    <property type="entry name" value="CBM_5_12"/>
    <property type="match status" value="1"/>
</dbReference>
<evidence type="ECO:0000256" key="3">
    <source>
        <dbReference type="ARBA" id="ARBA00022729"/>
    </source>
</evidence>
<keyword evidence="11" id="KW-1185">Reference proteome</keyword>
<evidence type="ECO:0000256" key="4">
    <source>
        <dbReference type="ARBA" id="ARBA00022801"/>
    </source>
</evidence>
<dbReference type="CDD" id="cd12214">
    <property type="entry name" value="ChiA1_BD"/>
    <property type="match status" value="1"/>
</dbReference>
<dbReference type="Proteomes" id="UP001611075">
    <property type="component" value="Unassembled WGS sequence"/>
</dbReference>
<evidence type="ECO:0000256" key="5">
    <source>
        <dbReference type="ARBA" id="ARBA00022825"/>
    </source>
</evidence>
<dbReference type="RefSeq" id="WP_396682053.1">
    <property type="nucleotide sequence ID" value="NZ_JBIRPU010000015.1"/>
</dbReference>
<dbReference type="CDD" id="cd21112">
    <property type="entry name" value="alphaLP-like"/>
    <property type="match status" value="1"/>
</dbReference>
<dbReference type="Pfam" id="PF02983">
    <property type="entry name" value="Pro_Al_protease"/>
    <property type="match status" value="1"/>
</dbReference>
<keyword evidence="6" id="KW-0865">Zymogen</keyword>
<name>A0ABW7SN75_9ACTN</name>
<dbReference type="SUPFAM" id="SSF50494">
    <property type="entry name" value="Trypsin-like serine proteases"/>
    <property type="match status" value="1"/>
</dbReference>
<comment type="similarity">
    <text evidence="1">Belongs to the peptidase S1 family.</text>
</comment>
<evidence type="ECO:0000256" key="2">
    <source>
        <dbReference type="ARBA" id="ARBA00022670"/>
    </source>
</evidence>
<accession>A0ABW7SN75</accession>
<dbReference type="InterPro" id="IPR009003">
    <property type="entry name" value="Peptidase_S1_PA"/>
</dbReference>
<evidence type="ECO:0000256" key="1">
    <source>
        <dbReference type="ARBA" id="ARBA00007664"/>
    </source>
</evidence>
<keyword evidence="5" id="KW-0720">Serine protease</keyword>
<evidence type="ECO:0000313" key="11">
    <source>
        <dbReference type="Proteomes" id="UP001611075"/>
    </source>
</evidence>
<dbReference type="Gene3D" id="2.10.10.20">
    <property type="entry name" value="Carbohydrate-binding module superfamily 5/12"/>
    <property type="match status" value="1"/>
</dbReference>
<dbReference type="InterPro" id="IPR036573">
    <property type="entry name" value="CBM_sf_5/12"/>
</dbReference>
<dbReference type="Gene3D" id="3.30.300.50">
    <property type="match status" value="2"/>
</dbReference>
<evidence type="ECO:0000256" key="6">
    <source>
        <dbReference type="ARBA" id="ARBA00023145"/>
    </source>
</evidence>
<organism evidence="10 11">
    <name type="scientific">Micromonospora rubida</name>
    <dbReference type="NCBI Taxonomy" id="2697657"/>
    <lineage>
        <taxon>Bacteria</taxon>
        <taxon>Bacillati</taxon>
        <taxon>Actinomycetota</taxon>
        <taxon>Actinomycetes</taxon>
        <taxon>Micromonosporales</taxon>
        <taxon>Micromonosporaceae</taxon>
        <taxon>Micromonospora</taxon>
    </lineage>
</organism>
<dbReference type="InterPro" id="IPR035070">
    <property type="entry name" value="Streptogrisin_prodomain"/>
</dbReference>
<dbReference type="SUPFAM" id="SSF51055">
    <property type="entry name" value="Carbohydrate binding domain"/>
    <property type="match status" value="1"/>
</dbReference>
<keyword evidence="7" id="KW-1015">Disulfide bond</keyword>